<dbReference type="InterPro" id="IPR036890">
    <property type="entry name" value="HATPase_C_sf"/>
</dbReference>
<feature type="transmembrane region" description="Helical" evidence="8">
    <location>
        <begin position="20"/>
        <end position="38"/>
    </location>
</feature>
<dbReference type="Proteomes" id="UP000256899">
    <property type="component" value="Unassembled WGS sequence"/>
</dbReference>
<feature type="domain" description="HAMP" evidence="10">
    <location>
        <begin position="170"/>
        <end position="226"/>
    </location>
</feature>
<protein>
    <recommendedName>
        <fullName evidence="3">histidine kinase</fullName>
        <ecNumber evidence="3">2.7.13.3</ecNumber>
    </recommendedName>
</protein>
<evidence type="ECO:0000259" key="9">
    <source>
        <dbReference type="PROSITE" id="PS50109"/>
    </source>
</evidence>
<dbReference type="InterPro" id="IPR004358">
    <property type="entry name" value="Sig_transdc_His_kin-like_C"/>
</dbReference>
<proteinExistence type="predicted"/>
<dbReference type="AlphaFoldDB" id="A0A3E0U1B7"/>
<evidence type="ECO:0000313" key="12">
    <source>
        <dbReference type="Proteomes" id="UP000256899"/>
    </source>
</evidence>
<keyword evidence="8" id="KW-1133">Transmembrane helix</keyword>
<dbReference type="SUPFAM" id="SSF158472">
    <property type="entry name" value="HAMP domain-like"/>
    <property type="match status" value="1"/>
</dbReference>
<dbReference type="SMART" id="SM00387">
    <property type="entry name" value="HATPase_c"/>
    <property type="match status" value="1"/>
</dbReference>
<evidence type="ECO:0000256" key="3">
    <source>
        <dbReference type="ARBA" id="ARBA00012438"/>
    </source>
</evidence>
<feature type="coiled-coil region" evidence="7">
    <location>
        <begin position="305"/>
        <end position="332"/>
    </location>
</feature>
<organism evidence="11 12">
    <name type="scientific">Thalassotalea euphylliae</name>
    <dbReference type="NCBI Taxonomy" id="1655234"/>
    <lineage>
        <taxon>Bacteria</taxon>
        <taxon>Pseudomonadati</taxon>
        <taxon>Pseudomonadota</taxon>
        <taxon>Gammaproteobacteria</taxon>
        <taxon>Alteromonadales</taxon>
        <taxon>Colwelliaceae</taxon>
        <taxon>Thalassotalea</taxon>
    </lineage>
</organism>
<dbReference type="InterPro" id="IPR003594">
    <property type="entry name" value="HATPase_dom"/>
</dbReference>
<feature type="coiled-coil region" evidence="7">
    <location>
        <begin position="221"/>
        <end position="277"/>
    </location>
</feature>
<evidence type="ECO:0000256" key="6">
    <source>
        <dbReference type="ARBA" id="ARBA00022777"/>
    </source>
</evidence>
<dbReference type="EMBL" id="QUOT01000001">
    <property type="protein sequence ID" value="REL30373.1"/>
    <property type="molecule type" value="Genomic_DNA"/>
</dbReference>
<dbReference type="InterPro" id="IPR033414">
    <property type="entry name" value="Sensor_dom"/>
</dbReference>
<accession>A0A3E0U1B7</accession>
<dbReference type="Gene3D" id="3.30.565.10">
    <property type="entry name" value="Histidine kinase-like ATPase, C-terminal domain"/>
    <property type="match status" value="1"/>
</dbReference>
<dbReference type="Pfam" id="PF02518">
    <property type="entry name" value="HATPase_c"/>
    <property type="match status" value="1"/>
</dbReference>
<keyword evidence="8" id="KW-0472">Membrane</keyword>
<dbReference type="Pfam" id="PF17149">
    <property type="entry name" value="CHASE5"/>
    <property type="match status" value="1"/>
</dbReference>
<reference evidence="12" key="1">
    <citation type="submission" date="2018-08" db="EMBL/GenBank/DDBJ databases">
        <title>Thalassotalea euphylliae genome.</title>
        <authorList>
            <person name="Summers S."/>
            <person name="Rice S.A."/>
            <person name="Freckelton M.L."/>
            <person name="Nedved B.T."/>
            <person name="Hadfield M.G."/>
        </authorList>
    </citation>
    <scope>NUCLEOTIDE SEQUENCE [LARGE SCALE GENOMIC DNA]</scope>
    <source>
        <strain evidence="12">H3</strain>
    </source>
</reference>
<evidence type="ECO:0000259" key="10">
    <source>
        <dbReference type="PROSITE" id="PS50885"/>
    </source>
</evidence>
<dbReference type="InterPro" id="IPR036097">
    <property type="entry name" value="HisK_dim/P_sf"/>
</dbReference>
<dbReference type="PROSITE" id="PS50109">
    <property type="entry name" value="HIS_KIN"/>
    <property type="match status" value="1"/>
</dbReference>
<gene>
    <name evidence="11" type="ORF">DXX94_06410</name>
</gene>
<keyword evidence="8" id="KW-0812">Transmembrane</keyword>
<dbReference type="GO" id="GO:0016020">
    <property type="term" value="C:membrane"/>
    <property type="evidence" value="ECO:0007669"/>
    <property type="project" value="UniProtKB-SubCell"/>
</dbReference>
<dbReference type="EC" id="2.7.13.3" evidence="3"/>
<dbReference type="CDD" id="cd00082">
    <property type="entry name" value="HisKA"/>
    <property type="match status" value="1"/>
</dbReference>
<dbReference type="SUPFAM" id="SSF55874">
    <property type="entry name" value="ATPase domain of HSP90 chaperone/DNA topoisomerase II/histidine kinase"/>
    <property type="match status" value="1"/>
</dbReference>
<dbReference type="Gene3D" id="1.10.287.130">
    <property type="match status" value="1"/>
</dbReference>
<evidence type="ECO:0000256" key="5">
    <source>
        <dbReference type="ARBA" id="ARBA00022679"/>
    </source>
</evidence>
<evidence type="ECO:0000256" key="8">
    <source>
        <dbReference type="SAM" id="Phobius"/>
    </source>
</evidence>
<dbReference type="SMART" id="SM00304">
    <property type="entry name" value="HAMP"/>
    <property type="match status" value="1"/>
</dbReference>
<name>A0A3E0U1B7_9GAMM</name>
<comment type="catalytic activity">
    <reaction evidence="1">
        <text>ATP + protein L-histidine = ADP + protein N-phospho-L-histidine.</text>
        <dbReference type="EC" id="2.7.13.3"/>
    </reaction>
</comment>
<dbReference type="CDD" id="cd06225">
    <property type="entry name" value="HAMP"/>
    <property type="match status" value="1"/>
</dbReference>
<dbReference type="InterPro" id="IPR003660">
    <property type="entry name" value="HAMP_dom"/>
</dbReference>
<keyword evidence="6" id="KW-0418">Kinase</keyword>
<dbReference type="PANTHER" id="PTHR43065:SF47">
    <property type="match status" value="1"/>
</dbReference>
<dbReference type="InterPro" id="IPR003661">
    <property type="entry name" value="HisK_dim/P_dom"/>
</dbReference>
<evidence type="ECO:0000256" key="4">
    <source>
        <dbReference type="ARBA" id="ARBA00022553"/>
    </source>
</evidence>
<dbReference type="SUPFAM" id="SSF47384">
    <property type="entry name" value="Homodimeric domain of signal transducing histidine kinase"/>
    <property type="match status" value="1"/>
</dbReference>
<dbReference type="InterPro" id="IPR005467">
    <property type="entry name" value="His_kinase_dom"/>
</dbReference>
<evidence type="ECO:0000256" key="7">
    <source>
        <dbReference type="SAM" id="Coils"/>
    </source>
</evidence>
<comment type="caution">
    <text evidence="11">The sequence shown here is derived from an EMBL/GenBank/DDBJ whole genome shotgun (WGS) entry which is preliminary data.</text>
</comment>
<keyword evidence="5" id="KW-0808">Transferase</keyword>
<keyword evidence="12" id="KW-1185">Reference proteome</keyword>
<dbReference type="PROSITE" id="PS50885">
    <property type="entry name" value="HAMP"/>
    <property type="match status" value="1"/>
</dbReference>
<comment type="subcellular location">
    <subcellularLocation>
        <location evidence="2">Membrane</location>
    </subcellularLocation>
</comment>
<evidence type="ECO:0000256" key="1">
    <source>
        <dbReference type="ARBA" id="ARBA00000085"/>
    </source>
</evidence>
<feature type="transmembrane region" description="Helical" evidence="8">
    <location>
        <begin position="148"/>
        <end position="172"/>
    </location>
</feature>
<evidence type="ECO:0000256" key="2">
    <source>
        <dbReference type="ARBA" id="ARBA00004370"/>
    </source>
</evidence>
<feature type="domain" description="Histidine kinase" evidence="9">
    <location>
        <begin position="289"/>
        <end position="519"/>
    </location>
</feature>
<keyword evidence="7" id="KW-0175">Coiled coil</keyword>
<evidence type="ECO:0000313" key="11">
    <source>
        <dbReference type="EMBL" id="REL30373.1"/>
    </source>
</evidence>
<sequence length="530" mass="60194">MPMSDMFYYDNRLSRRVLGYILLCSVILSLVSTTIQLYSDYNDSLERLEQRFNNIETSYIPSMATSLWDFNKSLMEQQIKGIADLPDISYVKVITDLGSSYEVGNEDTIVKELYRNYQINYGENEIGVLEVYANYEDIYQRLWQKAGVIIATETIKIFIVTFVIMLVAHWLVTRHIYRITDYAQQLATDNLDVSLTLDGRRKNKDELDILVDAINTMRLRIKQDIVKLEEAENALLSLNGELEVKVFDRTAKLQESNAQLQQSLDDLTLAKDQLVQSEKMASLGQLVAGVAHEVNTPLGICVTSITALKEKVDALKKAVDDQELTKSQLSDTLDLLTEYQQIIERSLNKSVELIRGFKSVAVEQHTDPEHKINLAQHVNDVVNTVKTMFKRKKYNIHIDLDKDFEFVTFPSAWNQILTNFLMNSHIHGFEGRDEGEISIKFSENNGYLTMLYQDNGHGIDAELKKTIFDPFVTTKRGQGGSGLGLNIVFNLVHSKLGGTITCPDVDSGCCFKVKVPVEFVEKAVFKESMA</sequence>
<dbReference type="GO" id="GO:0000155">
    <property type="term" value="F:phosphorelay sensor kinase activity"/>
    <property type="evidence" value="ECO:0007669"/>
    <property type="project" value="InterPro"/>
</dbReference>
<dbReference type="PRINTS" id="PR00344">
    <property type="entry name" value="BCTRLSENSOR"/>
</dbReference>
<keyword evidence="4" id="KW-0597">Phosphoprotein</keyword>
<dbReference type="PANTHER" id="PTHR43065">
    <property type="entry name" value="SENSOR HISTIDINE KINASE"/>
    <property type="match status" value="1"/>
</dbReference>
<dbReference type="Gene3D" id="6.10.340.10">
    <property type="match status" value="1"/>
</dbReference>